<evidence type="ECO:0008006" key="4">
    <source>
        <dbReference type="Google" id="ProtNLM"/>
    </source>
</evidence>
<feature type="signal peptide" evidence="1">
    <location>
        <begin position="1"/>
        <end position="26"/>
    </location>
</feature>
<comment type="caution">
    <text evidence="2">The sequence shown here is derived from an EMBL/GenBank/DDBJ whole genome shotgun (WGS) entry which is preliminary data.</text>
</comment>
<feature type="chain" id="PRO_5027075582" description="Tetratricopeptide repeat protein" evidence="1">
    <location>
        <begin position="27"/>
        <end position="357"/>
    </location>
</feature>
<keyword evidence="3" id="KW-1185">Reference proteome</keyword>
<dbReference type="RefSeq" id="WP_165265835.1">
    <property type="nucleotide sequence ID" value="NZ_JAALLS010000002.1"/>
</dbReference>
<sequence>MLDLKSFLLSFAACILLLISSSTIFAQNRTTNSQLKLGSIHFPTSADGEAQQEFLTGVLALHSFWYPEARDHFKKAQTLDPTFAMAYWGELMTYDHPIWEQHNQSAGSQVLKRLGRQIESGSISWTEREKGYLDAVRILYNDRKDMDDRRTEYAQAMQSLYEKYPSDETLAFSALASMTTPDYNYSNPAPDKLVPIAANLEQLYKRNPKHPGGMHYLIHIYDNSTFAEMGIRPANDYSEVAYSSSHAIHMPSHIFKQLKMWDKVIQSNIKAYDASVNWQKKTDRPLKDRDYHSYRWLFEAYLEIDNFEEACDIIKNTQQIEQQAKENGEKLGRIPELLKNFQKQYKAKEKAPHCISG</sequence>
<evidence type="ECO:0000313" key="3">
    <source>
        <dbReference type="Proteomes" id="UP000479132"/>
    </source>
</evidence>
<gene>
    <name evidence="2" type="ORF">G3569_02730</name>
</gene>
<accession>A0A6M1SZY9</accession>
<evidence type="ECO:0000313" key="2">
    <source>
        <dbReference type="EMBL" id="NGP87257.1"/>
    </source>
</evidence>
<keyword evidence="1" id="KW-0732">Signal</keyword>
<dbReference type="AlphaFoldDB" id="A0A6M1SZY9"/>
<dbReference type="EMBL" id="JAALLS010000002">
    <property type="protein sequence ID" value="NGP87257.1"/>
    <property type="molecule type" value="Genomic_DNA"/>
</dbReference>
<dbReference type="PANTHER" id="PTHR45588:SF1">
    <property type="entry name" value="WW DOMAIN-CONTAINING PROTEIN"/>
    <property type="match status" value="1"/>
</dbReference>
<protein>
    <recommendedName>
        <fullName evidence="4">Tetratricopeptide repeat protein</fullName>
    </recommendedName>
</protein>
<dbReference type="PANTHER" id="PTHR45588">
    <property type="entry name" value="TPR DOMAIN-CONTAINING PROTEIN"/>
    <property type="match status" value="1"/>
</dbReference>
<dbReference type="Proteomes" id="UP000479132">
    <property type="component" value="Unassembled WGS sequence"/>
</dbReference>
<evidence type="ECO:0000256" key="1">
    <source>
        <dbReference type="SAM" id="SignalP"/>
    </source>
</evidence>
<reference evidence="2 3" key="1">
    <citation type="submission" date="2020-02" db="EMBL/GenBank/DDBJ databases">
        <title>Aliifodinibius halophilus 2W32, complete genome.</title>
        <authorList>
            <person name="Li Y."/>
            <person name="Wu S."/>
        </authorList>
    </citation>
    <scope>NUCLEOTIDE SEQUENCE [LARGE SCALE GENOMIC DNA]</scope>
    <source>
        <strain evidence="2 3">2W32</strain>
    </source>
</reference>
<name>A0A6M1SZY9_9BACT</name>
<organism evidence="2 3">
    <name type="scientific">Fodinibius halophilus</name>
    <dbReference type="NCBI Taxonomy" id="1736908"/>
    <lineage>
        <taxon>Bacteria</taxon>
        <taxon>Pseudomonadati</taxon>
        <taxon>Balneolota</taxon>
        <taxon>Balneolia</taxon>
        <taxon>Balneolales</taxon>
        <taxon>Balneolaceae</taxon>
        <taxon>Fodinibius</taxon>
    </lineage>
</organism>
<proteinExistence type="predicted"/>